<dbReference type="OrthoDB" id="10037397at2759"/>
<comment type="subcellular location">
    <subcellularLocation>
        <location evidence="1">Membrane</location>
        <topology evidence="1">Multi-pass membrane protein</topology>
    </subcellularLocation>
</comment>
<dbReference type="GO" id="GO:0060041">
    <property type="term" value="P:retina development in camera-type eye"/>
    <property type="evidence" value="ECO:0007669"/>
    <property type="project" value="Ensembl"/>
</dbReference>
<dbReference type="GO" id="GO:0005254">
    <property type="term" value="F:chloride channel activity"/>
    <property type="evidence" value="ECO:0007669"/>
    <property type="project" value="TreeGrafter"/>
</dbReference>
<evidence type="ECO:0000256" key="8">
    <source>
        <dbReference type="SAM" id="Phobius"/>
    </source>
</evidence>
<proteinExistence type="inferred from homology"/>
<evidence type="ECO:0000256" key="7">
    <source>
        <dbReference type="SAM" id="MobiDB-lite"/>
    </source>
</evidence>
<evidence type="ECO:0000256" key="6">
    <source>
        <dbReference type="ARBA" id="ARBA00023136"/>
    </source>
</evidence>
<comment type="similarity">
    <text evidence="2">Belongs to the chloride channel MCLC family.</text>
</comment>
<keyword evidence="4 8" id="KW-0812">Transmembrane</keyword>
<dbReference type="Proteomes" id="UP000515152">
    <property type="component" value="Chromosome 10"/>
</dbReference>
<dbReference type="CTD" id="23155"/>
<keyword evidence="6 8" id="KW-0472">Membrane</keyword>
<dbReference type="InterPro" id="IPR009231">
    <property type="entry name" value="Chloride_chnl_CLIC-like"/>
</dbReference>
<evidence type="ECO:0000256" key="5">
    <source>
        <dbReference type="ARBA" id="ARBA00022989"/>
    </source>
</evidence>
<dbReference type="Pfam" id="PF05934">
    <property type="entry name" value="MCLC"/>
    <property type="match status" value="1"/>
</dbReference>
<dbReference type="GO" id="GO:0016020">
    <property type="term" value="C:membrane"/>
    <property type="evidence" value="ECO:0007669"/>
    <property type="project" value="UniProtKB-SubCell"/>
</dbReference>
<dbReference type="GeneID" id="105898265"/>
<feature type="signal peptide" evidence="9">
    <location>
        <begin position="1"/>
        <end position="27"/>
    </location>
</feature>
<reference evidence="11" key="1">
    <citation type="submission" date="2025-08" db="UniProtKB">
        <authorList>
            <consortium name="RefSeq"/>
        </authorList>
    </citation>
    <scope>IDENTIFICATION</scope>
</reference>
<evidence type="ECO:0000256" key="9">
    <source>
        <dbReference type="SAM" id="SignalP"/>
    </source>
</evidence>
<feature type="compositionally biased region" description="Polar residues" evidence="7">
    <location>
        <begin position="550"/>
        <end position="559"/>
    </location>
</feature>
<evidence type="ECO:0000256" key="3">
    <source>
        <dbReference type="ARBA" id="ARBA00015571"/>
    </source>
</evidence>
<dbReference type="AlphaFoldDB" id="A0A6P8FTN8"/>
<dbReference type="GO" id="GO:0005783">
    <property type="term" value="C:endoplasmic reticulum"/>
    <property type="evidence" value="ECO:0007669"/>
    <property type="project" value="TreeGrafter"/>
</dbReference>
<sequence>MSRSNLSTAGRCFVIIGLFSVLLLTQGQDDDWVDPFDMLNYDATTKTMRKPPDNVIYDNVPTKRREYIQEPCPLPQCPDVSECNKKVEMLQRAVQENKRKMSSLPLPPTCNPIFKRFISKLLKEISKLGLSSEGPNGMDYDAKVHLSPRTMAELQKLLDGGESWTTGSVDDALSKILVDFKPHNHEAWKWRFEDTFGVELDTVVKTSICVLVIVLIICSEVWSAVSWFVQFRRMFAICFFISVVWNWFYLYKIAFAEHQTNMVKMESVNEKCTGVKKIDWEDNLKEWFRSTWTLQDDPCKKYYEVLMVNPILLVPPTKAISVTITTLITEPLKHVGQGISEFLRALLKDLPVTLQIPVLITIVLSIVLCTYGGAQTAIQHAFTRPLRRGRRDPPPPGLQDHGQRPQLQQNRDSDSDEDEDNQHYLGAGDAPLHVGGMDQGGRRRGGGGGVEGRGEGRRGGELRQRRPVRPRENQRRVNVETLRNAEHRFSGDETDRSRLPEKGVEEERERGSEGEVAGEDQAAAAPTAPAAKKVVKDEKRKEQPDKRVNASDSHQTEQGSEGERTMTIRPSDQQTQQSTSSTQRQQSQGPSASDQISLASLQGVSIFLLIERLISEKMAEGASSEQKDTLITSGHVEDIGVPVQESLQ</sequence>
<feature type="transmembrane region" description="Helical" evidence="8">
    <location>
        <begin position="210"/>
        <end position="229"/>
    </location>
</feature>
<evidence type="ECO:0000313" key="10">
    <source>
        <dbReference type="Proteomes" id="UP000515152"/>
    </source>
</evidence>
<feature type="compositionally biased region" description="Low complexity" evidence="7">
    <location>
        <begin position="522"/>
        <end position="531"/>
    </location>
</feature>
<protein>
    <recommendedName>
        <fullName evidence="3">Chloride channel CLIC-like protein 1</fullName>
    </recommendedName>
</protein>
<feature type="transmembrane region" description="Helical" evidence="8">
    <location>
        <begin position="236"/>
        <end position="255"/>
    </location>
</feature>
<keyword evidence="10" id="KW-1185">Reference proteome</keyword>
<name>A0A6P8FTN8_CLUHA</name>
<feature type="region of interest" description="Disordered" evidence="7">
    <location>
        <begin position="382"/>
        <end position="596"/>
    </location>
</feature>
<organism evidence="10 11">
    <name type="scientific">Clupea harengus</name>
    <name type="common">Atlantic herring</name>
    <dbReference type="NCBI Taxonomy" id="7950"/>
    <lineage>
        <taxon>Eukaryota</taxon>
        <taxon>Metazoa</taxon>
        <taxon>Chordata</taxon>
        <taxon>Craniata</taxon>
        <taxon>Vertebrata</taxon>
        <taxon>Euteleostomi</taxon>
        <taxon>Actinopterygii</taxon>
        <taxon>Neopterygii</taxon>
        <taxon>Teleostei</taxon>
        <taxon>Clupei</taxon>
        <taxon>Clupeiformes</taxon>
        <taxon>Clupeoidei</taxon>
        <taxon>Clupeidae</taxon>
        <taxon>Clupea</taxon>
    </lineage>
</organism>
<feature type="compositionally biased region" description="Basic and acidic residues" evidence="7">
    <location>
        <begin position="452"/>
        <end position="513"/>
    </location>
</feature>
<evidence type="ECO:0000256" key="4">
    <source>
        <dbReference type="ARBA" id="ARBA00022692"/>
    </source>
</evidence>
<feature type="chain" id="PRO_5027576103" description="Chloride channel CLIC-like protein 1" evidence="9">
    <location>
        <begin position="28"/>
        <end position="648"/>
    </location>
</feature>
<evidence type="ECO:0000313" key="11">
    <source>
        <dbReference type="RefSeq" id="XP_031431353.1"/>
    </source>
</evidence>
<feature type="compositionally biased region" description="Basic and acidic residues" evidence="7">
    <location>
        <begin position="534"/>
        <end position="549"/>
    </location>
</feature>
<evidence type="ECO:0000256" key="2">
    <source>
        <dbReference type="ARBA" id="ARBA00005944"/>
    </source>
</evidence>
<dbReference type="RefSeq" id="XP_031431353.1">
    <property type="nucleotide sequence ID" value="XM_031575493.2"/>
</dbReference>
<keyword evidence="9" id="KW-0732">Signal</keyword>
<feature type="transmembrane region" description="Helical" evidence="8">
    <location>
        <begin position="356"/>
        <end position="378"/>
    </location>
</feature>
<keyword evidence="5 8" id="KW-1133">Transmembrane helix</keyword>
<gene>
    <name evidence="11" type="primary">clcc1</name>
</gene>
<dbReference type="PANTHER" id="PTHR34093">
    <property type="entry name" value="CHLORIDE CHANNEL CLIC-LIKE PROTEIN 1"/>
    <property type="match status" value="1"/>
</dbReference>
<dbReference type="PANTHER" id="PTHR34093:SF1">
    <property type="entry name" value="CHLORIDE CHANNEL CLIC-LIKE PROTEIN 1"/>
    <property type="match status" value="1"/>
</dbReference>
<accession>A0A6P8FTN8</accession>
<evidence type="ECO:0000256" key="1">
    <source>
        <dbReference type="ARBA" id="ARBA00004141"/>
    </source>
</evidence>
<feature type="compositionally biased region" description="Low complexity" evidence="7">
    <location>
        <begin position="573"/>
        <end position="588"/>
    </location>
</feature>